<comment type="caution">
    <text evidence="2">The sequence shown here is derived from an EMBL/GenBank/DDBJ whole genome shotgun (WGS) entry which is preliminary data.</text>
</comment>
<evidence type="ECO:0000256" key="1">
    <source>
        <dbReference type="SAM" id="MobiDB-lite"/>
    </source>
</evidence>
<sequence length="368" mass="41193">MQFTVFRTRGLPRSFEGYLAGKVVRSGSYADKNTANQQAEALLRLKGPPVARMEFEYGEEGSSRNGMFFGRAEYKNGTCLYVYVDCEYQQFGKIDPSEFDGKRINPQYKQLCLAPRYDVFVILRKAMRSQDGIVVYEYEEETRPETVADVIDDDDSDIESSHEKGPEIESEHSPVESDDSDRINEVSATENREDSAAAKGSDENDTPTTLDEVDKESSFARVRHVNAADDNCVDGSESNQSQSGLQNDTARPSAHGSSLGSHFQPIFVGSYTTLAEANAKAIDAFSVKTRPQPPARLDALMYYRDILQPHLRQLRLQFCADQDSREATKEAEISWEPSPQFRYDYEAINVVVAKSEMQGPLDLTGAFS</sequence>
<evidence type="ECO:0000313" key="3">
    <source>
        <dbReference type="Proteomes" id="UP000031575"/>
    </source>
</evidence>
<dbReference type="Proteomes" id="UP000031575">
    <property type="component" value="Unassembled WGS sequence"/>
</dbReference>
<feature type="compositionally biased region" description="Basic and acidic residues" evidence="1">
    <location>
        <begin position="159"/>
        <end position="202"/>
    </location>
</feature>
<feature type="compositionally biased region" description="Polar residues" evidence="1">
    <location>
        <begin position="236"/>
        <end position="259"/>
    </location>
</feature>
<dbReference type="RefSeq" id="XP_040620992.1">
    <property type="nucleotide sequence ID" value="XM_040761250.1"/>
</dbReference>
<dbReference type="OrthoDB" id="5233597at2759"/>
<dbReference type="AlphaFoldDB" id="A0A0C2J7H8"/>
<name>A0A0C2J7H8_9PEZI</name>
<accession>A0A0C2J7H8</accession>
<keyword evidence="3" id="KW-1185">Reference proteome</keyword>
<organism evidence="2 3">
    <name type="scientific">Sporothrix brasiliensis 5110</name>
    <dbReference type="NCBI Taxonomy" id="1398154"/>
    <lineage>
        <taxon>Eukaryota</taxon>
        <taxon>Fungi</taxon>
        <taxon>Dikarya</taxon>
        <taxon>Ascomycota</taxon>
        <taxon>Pezizomycotina</taxon>
        <taxon>Sordariomycetes</taxon>
        <taxon>Sordariomycetidae</taxon>
        <taxon>Ophiostomatales</taxon>
        <taxon>Ophiostomataceae</taxon>
        <taxon>Sporothrix</taxon>
    </lineage>
</organism>
<evidence type="ECO:0000313" key="2">
    <source>
        <dbReference type="EMBL" id="KIH92982.1"/>
    </source>
</evidence>
<dbReference type="EMBL" id="AWTV01000006">
    <property type="protein sequence ID" value="KIH92982.1"/>
    <property type="molecule type" value="Genomic_DNA"/>
</dbReference>
<reference evidence="2 3" key="1">
    <citation type="journal article" date="2014" name="BMC Genomics">
        <title>Comparative genomics of the major fungal agents of human and animal Sporotrichosis: Sporothrix schenckii and Sporothrix brasiliensis.</title>
        <authorList>
            <person name="Teixeira M.M."/>
            <person name="de Almeida L.G."/>
            <person name="Kubitschek-Barreira P."/>
            <person name="Alves F.L."/>
            <person name="Kioshima E.S."/>
            <person name="Abadio A.K."/>
            <person name="Fernandes L."/>
            <person name="Derengowski L.S."/>
            <person name="Ferreira K.S."/>
            <person name="Souza R.C."/>
            <person name="Ruiz J.C."/>
            <person name="de Andrade N.C."/>
            <person name="Paes H.C."/>
            <person name="Nicola A.M."/>
            <person name="Albuquerque P."/>
            <person name="Gerber A.L."/>
            <person name="Martins V.P."/>
            <person name="Peconick L.D."/>
            <person name="Neto A.V."/>
            <person name="Chaucanez C.B."/>
            <person name="Silva P.A."/>
            <person name="Cunha O.L."/>
            <person name="de Oliveira F.F."/>
            <person name="dos Santos T.C."/>
            <person name="Barros A.L."/>
            <person name="Soares M.A."/>
            <person name="de Oliveira L.M."/>
            <person name="Marini M.M."/>
            <person name="Villalobos-Duno H."/>
            <person name="Cunha M.M."/>
            <person name="de Hoog S."/>
            <person name="da Silveira J.F."/>
            <person name="Henrissat B."/>
            <person name="Nino-Vega G.A."/>
            <person name="Cisalpino P.S."/>
            <person name="Mora-Montes H.M."/>
            <person name="Almeida S.R."/>
            <person name="Stajich J.E."/>
            <person name="Lopes-Bezerra L.M."/>
            <person name="Vasconcelos A.T."/>
            <person name="Felipe M.S."/>
        </authorList>
    </citation>
    <scope>NUCLEOTIDE SEQUENCE [LARGE SCALE GENOMIC DNA]</scope>
    <source>
        <strain evidence="2 3">5110</strain>
    </source>
</reference>
<feature type="region of interest" description="Disordered" evidence="1">
    <location>
        <begin position="141"/>
        <end position="259"/>
    </location>
</feature>
<dbReference type="HOGENOM" id="CLU_046176_0_0_1"/>
<proteinExistence type="predicted"/>
<protein>
    <submittedName>
        <fullName evidence="2">Uncharacterized protein</fullName>
    </submittedName>
</protein>
<dbReference type="GeneID" id="63676171"/>
<dbReference type="VEuPathDB" id="FungiDB:SPBR_02947"/>
<gene>
    <name evidence="2" type="ORF">SPBR_02947</name>
</gene>